<dbReference type="EMBL" id="JAAKZF010000143">
    <property type="protein sequence ID" value="NGO55869.1"/>
    <property type="molecule type" value="Genomic_DNA"/>
</dbReference>
<dbReference type="CDD" id="cd00093">
    <property type="entry name" value="HTH_XRE"/>
    <property type="match status" value="1"/>
</dbReference>
<evidence type="ECO:0000313" key="3">
    <source>
        <dbReference type="Proteomes" id="UP001642900"/>
    </source>
</evidence>
<keyword evidence="3" id="KW-1185">Reference proteome</keyword>
<evidence type="ECO:0000313" key="2">
    <source>
        <dbReference type="EMBL" id="NGO55869.1"/>
    </source>
</evidence>
<dbReference type="Gene3D" id="1.10.260.40">
    <property type="entry name" value="lambda repressor-like DNA-binding domains"/>
    <property type="match status" value="1"/>
</dbReference>
<reference evidence="2 3" key="1">
    <citation type="submission" date="2020-02" db="EMBL/GenBank/DDBJ databases">
        <title>Genome sequence of strain CCNWXJ40-4.</title>
        <authorList>
            <person name="Gao J."/>
            <person name="Sun J."/>
        </authorList>
    </citation>
    <scope>NUCLEOTIDE SEQUENCE [LARGE SCALE GENOMIC DNA]</scope>
    <source>
        <strain evidence="2 3">CCNWXJ 40-4</strain>
    </source>
</reference>
<dbReference type="InterPro" id="IPR001387">
    <property type="entry name" value="Cro/C1-type_HTH"/>
</dbReference>
<feature type="domain" description="HTH cro/C1-type" evidence="1">
    <location>
        <begin position="28"/>
        <end position="82"/>
    </location>
</feature>
<dbReference type="Proteomes" id="UP001642900">
    <property type="component" value="Unassembled WGS sequence"/>
</dbReference>
<dbReference type="Pfam" id="PF01381">
    <property type="entry name" value="HTH_3"/>
    <property type="match status" value="1"/>
</dbReference>
<organism evidence="2 3">
    <name type="scientific">Allomesorhizobium camelthorni</name>
    <dbReference type="NCBI Taxonomy" id="475069"/>
    <lineage>
        <taxon>Bacteria</taxon>
        <taxon>Pseudomonadati</taxon>
        <taxon>Pseudomonadota</taxon>
        <taxon>Alphaproteobacteria</taxon>
        <taxon>Hyphomicrobiales</taxon>
        <taxon>Phyllobacteriaceae</taxon>
        <taxon>Allomesorhizobium</taxon>
    </lineage>
</organism>
<comment type="caution">
    <text evidence="2">The sequence shown here is derived from an EMBL/GenBank/DDBJ whole genome shotgun (WGS) entry which is preliminary data.</text>
</comment>
<dbReference type="PROSITE" id="PS50943">
    <property type="entry name" value="HTH_CROC1"/>
    <property type="match status" value="1"/>
</dbReference>
<dbReference type="InterPro" id="IPR010982">
    <property type="entry name" value="Lambda_DNA-bd_dom_sf"/>
</dbReference>
<dbReference type="GO" id="GO:0003677">
    <property type="term" value="F:DNA binding"/>
    <property type="evidence" value="ECO:0007669"/>
    <property type="project" value="InterPro"/>
</dbReference>
<dbReference type="SMART" id="SM00530">
    <property type="entry name" value="HTH_XRE"/>
    <property type="match status" value="1"/>
</dbReference>
<proteinExistence type="predicted"/>
<protein>
    <submittedName>
        <fullName evidence="2">Helix-turn-helix transcriptional regulator</fullName>
    </submittedName>
</protein>
<evidence type="ECO:0000259" key="1">
    <source>
        <dbReference type="PROSITE" id="PS50943"/>
    </source>
</evidence>
<dbReference type="SUPFAM" id="SSF47413">
    <property type="entry name" value="lambda repressor-like DNA-binding domains"/>
    <property type="match status" value="1"/>
</dbReference>
<gene>
    <name evidence="2" type="ORF">G6N73_33505</name>
</gene>
<dbReference type="AlphaFoldDB" id="A0A6G4WMP9"/>
<accession>A0A6G4WMP9</accession>
<name>A0A6G4WMP9_9HYPH</name>
<sequence>MHPRQSQPVPRENESARDPVDVIIGRRLRARRQSLGLSQRKLGEILGVSFQQVQKYERGTNRIAVTILLRAATALEAPMSFFFEGVGPKIGEPEQPMLHRRDTMVAQALAKIEDRKVRAAFRTLIRALAQG</sequence>